<organism evidence="1 2">
    <name type="scientific">Candidatus Blautia avicola</name>
    <dbReference type="NCBI Taxonomy" id="2838483"/>
    <lineage>
        <taxon>Bacteria</taxon>
        <taxon>Bacillati</taxon>
        <taxon>Bacillota</taxon>
        <taxon>Clostridia</taxon>
        <taxon>Lachnospirales</taxon>
        <taxon>Lachnospiraceae</taxon>
        <taxon>Blautia</taxon>
    </lineage>
</organism>
<reference evidence="1" key="2">
    <citation type="submission" date="2021-04" db="EMBL/GenBank/DDBJ databases">
        <authorList>
            <person name="Gilroy R."/>
        </authorList>
    </citation>
    <scope>NUCLEOTIDE SEQUENCE</scope>
    <source>
        <strain evidence="1">ChiBcec6-4105</strain>
    </source>
</reference>
<dbReference type="AlphaFoldDB" id="A0A9D2QVR1"/>
<protein>
    <submittedName>
        <fullName evidence="1">Uncharacterized protein</fullName>
    </submittedName>
</protein>
<feature type="non-terminal residue" evidence="1">
    <location>
        <position position="137"/>
    </location>
</feature>
<reference evidence="1" key="1">
    <citation type="journal article" date="2021" name="PeerJ">
        <title>Extensive microbial diversity within the chicken gut microbiome revealed by metagenomics and culture.</title>
        <authorList>
            <person name="Gilroy R."/>
            <person name="Ravi A."/>
            <person name="Getino M."/>
            <person name="Pursley I."/>
            <person name="Horton D.L."/>
            <person name="Alikhan N.F."/>
            <person name="Baker D."/>
            <person name="Gharbi K."/>
            <person name="Hall N."/>
            <person name="Watson M."/>
            <person name="Adriaenssens E.M."/>
            <person name="Foster-Nyarko E."/>
            <person name="Jarju S."/>
            <person name="Secka A."/>
            <person name="Antonio M."/>
            <person name="Oren A."/>
            <person name="Chaudhuri R.R."/>
            <person name="La Ragione R."/>
            <person name="Hildebrand F."/>
            <person name="Pallen M.J."/>
        </authorList>
    </citation>
    <scope>NUCLEOTIDE SEQUENCE</scope>
    <source>
        <strain evidence="1">ChiBcec6-4105</strain>
    </source>
</reference>
<dbReference type="InterPro" id="IPR045706">
    <property type="entry name" value="DUF6062"/>
</dbReference>
<evidence type="ECO:0000313" key="1">
    <source>
        <dbReference type="EMBL" id="HJD30107.1"/>
    </source>
</evidence>
<gene>
    <name evidence="1" type="ORF">H9914_14110</name>
</gene>
<dbReference type="EMBL" id="DWUY01000308">
    <property type="protein sequence ID" value="HJD30107.1"/>
    <property type="molecule type" value="Genomic_DNA"/>
</dbReference>
<dbReference type="Pfam" id="PF19538">
    <property type="entry name" value="DUF6062"/>
    <property type="match status" value="1"/>
</dbReference>
<comment type="caution">
    <text evidence="1">The sequence shown here is derived from an EMBL/GenBank/DDBJ whole genome shotgun (WGS) entry which is preliminary data.</text>
</comment>
<proteinExistence type="predicted"/>
<dbReference type="Proteomes" id="UP000823892">
    <property type="component" value="Unassembled WGS sequence"/>
</dbReference>
<sequence length="137" mass="15877">MKEKIYTIPLMDAFKAEDECPFCFIERNLEQHAMDFVLGSGASYMEDDVRAETDKMGFCREHYKKMFDYGNRLGCGLILTTHFKKKNEELKQQLKMFSPGKASVLGHFKKAKIDTDNPKTTIGSWVKEQEHSCYICD</sequence>
<name>A0A9D2QVR1_9FIRM</name>
<evidence type="ECO:0000313" key="2">
    <source>
        <dbReference type="Proteomes" id="UP000823892"/>
    </source>
</evidence>
<accession>A0A9D2QVR1</accession>